<proteinExistence type="predicted"/>
<keyword evidence="1" id="KW-0732">Signal</keyword>
<sequence>MRIKILSVVILYFFSSAIFAKDAPKSMFNCVNLKAYTIDQSCTSSLISTSEKYLTQQKELAFKMEQQNPNAMATVQFDPQQMLIKVIAHKKVEKPAKLLAVVHNSNSNTF</sequence>
<gene>
    <name evidence="2" type="ORF">L0668_13905</name>
</gene>
<dbReference type="Proteomes" id="UP001521137">
    <property type="component" value="Unassembled WGS sequence"/>
</dbReference>
<dbReference type="EMBL" id="JAKGAS010000007">
    <property type="protein sequence ID" value="MCF2949210.1"/>
    <property type="molecule type" value="Genomic_DNA"/>
</dbReference>
<organism evidence="2 3">
    <name type="scientific">Paraglaciecola algarum</name>
    <dbReference type="NCBI Taxonomy" id="3050085"/>
    <lineage>
        <taxon>Bacteria</taxon>
        <taxon>Pseudomonadati</taxon>
        <taxon>Pseudomonadota</taxon>
        <taxon>Gammaproteobacteria</taxon>
        <taxon>Alteromonadales</taxon>
        <taxon>Alteromonadaceae</taxon>
        <taxon>Paraglaciecola</taxon>
    </lineage>
</organism>
<evidence type="ECO:0000313" key="2">
    <source>
        <dbReference type="EMBL" id="MCF2949210.1"/>
    </source>
</evidence>
<evidence type="ECO:0000313" key="3">
    <source>
        <dbReference type="Proteomes" id="UP001521137"/>
    </source>
</evidence>
<accession>A0ABS9D8U0</accession>
<dbReference type="RefSeq" id="WP_235313309.1">
    <property type="nucleotide sequence ID" value="NZ_JAKGAS010000007.1"/>
</dbReference>
<evidence type="ECO:0000256" key="1">
    <source>
        <dbReference type="SAM" id="SignalP"/>
    </source>
</evidence>
<reference evidence="2 3" key="1">
    <citation type="submission" date="2022-01" db="EMBL/GenBank/DDBJ databases">
        <title>Paraglaciecola sp. G1-23.</title>
        <authorList>
            <person name="Jin M.S."/>
            <person name="Han D.M."/>
            <person name="Kim H.M."/>
            <person name="Jeon C.O."/>
        </authorList>
    </citation>
    <scope>NUCLEOTIDE SEQUENCE [LARGE SCALE GENOMIC DNA]</scope>
    <source>
        <strain evidence="2 3">G1-23</strain>
    </source>
</reference>
<evidence type="ECO:0008006" key="4">
    <source>
        <dbReference type="Google" id="ProtNLM"/>
    </source>
</evidence>
<feature type="chain" id="PRO_5046505334" description="Soluble pyridine nucleotide transhydrogenase" evidence="1">
    <location>
        <begin position="21"/>
        <end position="110"/>
    </location>
</feature>
<comment type="caution">
    <text evidence="2">The sequence shown here is derived from an EMBL/GenBank/DDBJ whole genome shotgun (WGS) entry which is preliminary data.</text>
</comment>
<name>A0ABS9D8U0_9ALTE</name>
<feature type="signal peptide" evidence="1">
    <location>
        <begin position="1"/>
        <end position="20"/>
    </location>
</feature>
<protein>
    <recommendedName>
        <fullName evidence="4">Soluble pyridine nucleotide transhydrogenase</fullName>
    </recommendedName>
</protein>
<keyword evidence="3" id="KW-1185">Reference proteome</keyword>